<proteinExistence type="predicted"/>
<feature type="compositionally biased region" description="Low complexity" evidence="1">
    <location>
        <begin position="12"/>
        <end position="27"/>
    </location>
</feature>
<comment type="caution">
    <text evidence="2">The sequence shown here is derived from an EMBL/GenBank/DDBJ whole genome shotgun (WGS) entry which is preliminary data.</text>
</comment>
<evidence type="ECO:0000256" key="1">
    <source>
        <dbReference type="SAM" id="MobiDB-lite"/>
    </source>
</evidence>
<accession>A0ABV6F631</accession>
<reference evidence="2 3" key="1">
    <citation type="submission" date="2024-09" db="EMBL/GenBank/DDBJ databases">
        <authorList>
            <person name="Sun Q."/>
            <person name="Mori K."/>
        </authorList>
    </citation>
    <scope>NUCLEOTIDE SEQUENCE [LARGE SCALE GENOMIC DNA]</scope>
    <source>
        <strain evidence="2 3">CCM 7609</strain>
    </source>
</reference>
<evidence type="ECO:0000313" key="3">
    <source>
        <dbReference type="Proteomes" id="UP001589766"/>
    </source>
</evidence>
<evidence type="ECO:0000313" key="2">
    <source>
        <dbReference type="EMBL" id="MFC0248977.1"/>
    </source>
</evidence>
<feature type="region of interest" description="Disordered" evidence="1">
    <location>
        <begin position="71"/>
        <end position="101"/>
    </location>
</feature>
<keyword evidence="3" id="KW-1185">Reference proteome</keyword>
<protein>
    <recommendedName>
        <fullName evidence="4">Collagen-like protein</fullName>
    </recommendedName>
</protein>
<sequence>MDGTADRPPGPLGARGEPGAPGAPQQGSGTARFEVTVERSGGIAGMVRRWSAPVPDDGGPAARAAHRIAELSTAVPGTEGQGTEGPGKERPEPGGPGRLRDGFIWAVTCGEGSLQCDEEGRRRDPEVDALISVVTTPE</sequence>
<evidence type="ECO:0008006" key="4">
    <source>
        <dbReference type="Google" id="ProtNLM"/>
    </source>
</evidence>
<feature type="region of interest" description="Disordered" evidence="1">
    <location>
        <begin position="1"/>
        <end position="33"/>
    </location>
</feature>
<dbReference type="RefSeq" id="WP_378041697.1">
    <property type="nucleotide sequence ID" value="NZ_JBHLWH010000028.1"/>
</dbReference>
<name>A0ABV6F631_9MICC</name>
<dbReference type="EMBL" id="JBHLWH010000028">
    <property type="protein sequence ID" value="MFC0248977.1"/>
    <property type="molecule type" value="Genomic_DNA"/>
</dbReference>
<organism evidence="2 3">
    <name type="scientific">Citricoccus parietis</name>
    <dbReference type="NCBI Taxonomy" id="592307"/>
    <lineage>
        <taxon>Bacteria</taxon>
        <taxon>Bacillati</taxon>
        <taxon>Actinomycetota</taxon>
        <taxon>Actinomycetes</taxon>
        <taxon>Micrococcales</taxon>
        <taxon>Micrococcaceae</taxon>
        <taxon>Citricoccus</taxon>
    </lineage>
</organism>
<gene>
    <name evidence="2" type="ORF">ACFFIO_10745</name>
</gene>
<dbReference type="Proteomes" id="UP001589766">
    <property type="component" value="Unassembled WGS sequence"/>
</dbReference>